<accession>A0A6A6Z501</accession>
<evidence type="ECO:0000313" key="1">
    <source>
        <dbReference type="EMBL" id="KAF2815255.1"/>
    </source>
</evidence>
<dbReference type="AlphaFoldDB" id="A0A6A6Z501"/>
<dbReference type="RefSeq" id="XP_033582219.1">
    <property type="nucleotide sequence ID" value="XM_033713168.1"/>
</dbReference>
<gene>
    <name evidence="1 3" type="ORF">BDZ99DRAFT_193121</name>
</gene>
<reference evidence="3" key="2">
    <citation type="submission" date="2020-04" db="EMBL/GenBank/DDBJ databases">
        <authorList>
            <consortium name="NCBI Genome Project"/>
        </authorList>
    </citation>
    <scope>NUCLEOTIDE SEQUENCE</scope>
    <source>
        <strain evidence="3">CBS 304.34</strain>
    </source>
</reference>
<reference evidence="1 3" key="1">
    <citation type="journal article" date="2020" name="Stud. Mycol.">
        <title>101 Dothideomycetes genomes: a test case for predicting lifestyles and emergence of pathogens.</title>
        <authorList>
            <person name="Haridas S."/>
            <person name="Albert R."/>
            <person name="Binder M."/>
            <person name="Bloem J."/>
            <person name="Labutti K."/>
            <person name="Salamov A."/>
            <person name="Andreopoulos B."/>
            <person name="Baker S."/>
            <person name="Barry K."/>
            <person name="Bills G."/>
            <person name="Bluhm B."/>
            <person name="Cannon C."/>
            <person name="Castanera R."/>
            <person name="Culley D."/>
            <person name="Daum C."/>
            <person name="Ezra D."/>
            <person name="Gonzalez J."/>
            <person name="Henrissat B."/>
            <person name="Kuo A."/>
            <person name="Liang C."/>
            <person name="Lipzen A."/>
            <person name="Lutzoni F."/>
            <person name="Magnuson J."/>
            <person name="Mondo S."/>
            <person name="Nolan M."/>
            <person name="Ohm R."/>
            <person name="Pangilinan J."/>
            <person name="Park H.-J."/>
            <person name="Ramirez L."/>
            <person name="Alfaro M."/>
            <person name="Sun H."/>
            <person name="Tritt A."/>
            <person name="Yoshinaga Y."/>
            <person name="Zwiers L.-H."/>
            <person name="Turgeon B."/>
            <person name="Goodwin S."/>
            <person name="Spatafora J."/>
            <person name="Crous P."/>
            <person name="Grigoriev I."/>
        </authorList>
    </citation>
    <scope>NUCLEOTIDE SEQUENCE</scope>
    <source>
        <strain evidence="1 3">CBS 304.34</strain>
    </source>
</reference>
<evidence type="ECO:0000313" key="3">
    <source>
        <dbReference type="RefSeq" id="XP_033582219.1"/>
    </source>
</evidence>
<dbReference type="EMBL" id="MU003694">
    <property type="protein sequence ID" value="KAF2815255.1"/>
    <property type="molecule type" value="Genomic_DNA"/>
</dbReference>
<dbReference type="Proteomes" id="UP000504636">
    <property type="component" value="Unplaced"/>
</dbReference>
<sequence>MQCCTRDLIPFRPPIRQFTPLALPTDKVEWTKCSSHETRMKAPMAFQYYSIFLNPGDPRTPRSRFPSILPCSRSAEGGLAPAISSTIGALCNLPLLSIRPHGLTIFLMLQYHLAGHRCIQLRGPKRRI</sequence>
<name>A0A6A6Z501_9PEZI</name>
<dbReference type="GeneID" id="54454061"/>
<protein>
    <submittedName>
        <fullName evidence="1 3">Uncharacterized protein</fullName>
    </submittedName>
</protein>
<organism evidence="1">
    <name type="scientific">Mytilinidion resinicola</name>
    <dbReference type="NCBI Taxonomy" id="574789"/>
    <lineage>
        <taxon>Eukaryota</taxon>
        <taxon>Fungi</taxon>
        <taxon>Dikarya</taxon>
        <taxon>Ascomycota</taxon>
        <taxon>Pezizomycotina</taxon>
        <taxon>Dothideomycetes</taxon>
        <taxon>Pleosporomycetidae</taxon>
        <taxon>Mytilinidiales</taxon>
        <taxon>Mytilinidiaceae</taxon>
        <taxon>Mytilinidion</taxon>
    </lineage>
</organism>
<keyword evidence="2" id="KW-1185">Reference proteome</keyword>
<proteinExistence type="predicted"/>
<evidence type="ECO:0000313" key="2">
    <source>
        <dbReference type="Proteomes" id="UP000504636"/>
    </source>
</evidence>
<reference evidence="3" key="3">
    <citation type="submission" date="2025-04" db="UniProtKB">
        <authorList>
            <consortium name="RefSeq"/>
        </authorList>
    </citation>
    <scope>IDENTIFICATION</scope>
    <source>
        <strain evidence="3">CBS 304.34</strain>
    </source>
</reference>